<reference evidence="3" key="1">
    <citation type="journal article" date="2019" name="IScience">
        <title>Narwhal Genome Reveals Long-Term Low Genetic Diversity despite Current Large Abundance Size.</title>
        <authorList>
            <person name="Westbury M.V."/>
            <person name="Petersen B."/>
            <person name="Garde E."/>
            <person name="Heide-Jorgensen M.P."/>
            <person name="Lorenzen E.D."/>
        </authorList>
    </citation>
    <scope>NUCLEOTIDE SEQUENCE [LARGE SCALE GENOMIC DNA]</scope>
</reference>
<dbReference type="InterPro" id="IPR042805">
    <property type="entry name" value="PRR3"/>
</dbReference>
<protein>
    <submittedName>
        <fullName evidence="2">Uncharacterized protein</fullName>
    </submittedName>
</protein>
<evidence type="ECO:0000256" key="1">
    <source>
        <dbReference type="SAM" id="MobiDB-lite"/>
    </source>
</evidence>
<dbReference type="AlphaFoldDB" id="A0A4U1FJC2"/>
<dbReference type="PANTHER" id="PTHR47398">
    <property type="entry name" value="PROLINE-RICH PROTEIN 3"/>
    <property type="match status" value="1"/>
</dbReference>
<comment type="caution">
    <text evidence="2">The sequence shown here is derived from an EMBL/GenBank/DDBJ whole genome shotgun (WGS) entry which is preliminary data.</text>
</comment>
<feature type="compositionally biased region" description="Basic and acidic residues" evidence="1">
    <location>
        <begin position="1"/>
        <end position="10"/>
    </location>
</feature>
<accession>A0A4U1FJC2</accession>
<sequence length="117" mass="13212">NRKTLERDESPIGPPSLLGPPIMTNGNPGDPKSALHRGPPGPNLGRAELQIWLIWSQLVEGLMLNFLFLDQAMEIPPGRLTQRVEKSSKPQELVMEVRFNHPVCRHFAKKVHCPYKD</sequence>
<feature type="non-terminal residue" evidence="2">
    <location>
        <position position="1"/>
    </location>
</feature>
<name>A0A4U1FJC2_MONMO</name>
<evidence type="ECO:0000313" key="2">
    <source>
        <dbReference type="EMBL" id="TKC50005.1"/>
    </source>
</evidence>
<organism evidence="2 3">
    <name type="scientific">Monodon monoceros</name>
    <name type="common">Narwhal</name>
    <name type="synonym">Ceratodon monodon</name>
    <dbReference type="NCBI Taxonomy" id="40151"/>
    <lineage>
        <taxon>Eukaryota</taxon>
        <taxon>Metazoa</taxon>
        <taxon>Chordata</taxon>
        <taxon>Craniata</taxon>
        <taxon>Vertebrata</taxon>
        <taxon>Euteleostomi</taxon>
        <taxon>Mammalia</taxon>
        <taxon>Eutheria</taxon>
        <taxon>Laurasiatheria</taxon>
        <taxon>Artiodactyla</taxon>
        <taxon>Whippomorpha</taxon>
        <taxon>Cetacea</taxon>
        <taxon>Odontoceti</taxon>
        <taxon>Monodontidae</taxon>
        <taxon>Monodon</taxon>
    </lineage>
</organism>
<dbReference type="PANTHER" id="PTHR47398:SF1">
    <property type="entry name" value="PROLINE-RICH PROTEIN 3-RELATED"/>
    <property type="match status" value="1"/>
</dbReference>
<feature type="region of interest" description="Disordered" evidence="1">
    <location>
        <begin position="1"/>
        <end position="41"/>
    </location>
</feature>
<proteinExistence type="predicted"/>
<dbReference type="EMBL" id="RWIC01000098">
    <property type="protein sequence ID" value="TKC50005.1"/>
    <property type="molecule type" value="Genomic_DNA"/>
</dbReference>
<gene>
    <name evidence="2" type="ORF">EI555_010488</name>
</gene>
<dbReference type="GO" id="GO:0003723">
    <property type="term" value="F:RNA binding"/>
    <property type="evidence" value="ECO:0007669"/>
    <property type="project" value="TreeGrafter"/>
</dbReference>
<evidence type="ECO:0000313" key="3">
    <source>
        <dbReference type="Proteomes" id="UP000308365"/>
    </source>
</evidence>
<dbReference type="Proteomes" id="UP000308365">
    <property type="component" value="Unassembled WGS sequence"/>
</dbReference>